<dbReference type="EMBL" id="JBEPLV010000001">
    <property type="protein sequence ID" value="MET3544858.1"/>
    <property type="molecule type" value="Genomic_DNA"/>
</dbReference>
<sequence>MAEEAFVSTGLSPTYAFLMMMVYKDPGISQRDLAEQLHITPSTLTRLIDKLENKALVERQIDGKKTNVKLTSEGTDMNQTIMECWNKLYERYCEVLGEDKAKFMTEQLYATSLKLEQ</sequence>
<feature type="domain" description="HTH marR-type" evidence="2">
    <location>
        <begin position="1"/>
        <end position="117"/>
    </location>
</feature>
<evidence type="ECO:0000313" key="4">
    <source>
        <dbReference type="Proteomes" id="UP001549098"/>
    </source>
</evidence>
<dbReference type="InterPro" id="IPR011991">
    <property type="entry name" value="ArsR-like_HTH"/>
</dbReference>
<evidence type="ECO:0000256" key="1">
    <source>
        <dbReference type="ARBA" id="ARBA00023125"/>
    </source>
</evidence>
<dbReference type="PANTHER" id="PTHR33164:SF43">
    <property type="entry name" value="HTH-TYPE TRANSCRIPTIONAL REPRESSOR YETL"/>
    <property type="match status" value="1"/>
</dbReference>
<dbReference type="SUPFAM" id="SSF46785">
    <property type="entry name" value="Winged helix' DNA-binding domain"/>
    <property type="match status" value="1"/>
</dbReference>
<keyword evidence="4" id="KW-1185">Reference proteome</keyword>
<name>A0ABV2EZC8_9BACL</name>
<comment type="caution">
    <text evidence="3">The sequence shown here is derived from an EMBL/GenBank/DDBJ whole genome shotgun (WGS) entry which is preliminary data.</text>
</comment>
<proteinExistence type="predicted"/>
<organism evidence="3 4">
    <name type="scientific">Paenibacillus favisporus</name>
    <dbReference type="NCBI Taxonomy" id="221028"/>
    <lineage>
        <taxon>Bacteria</taxon>
        <taxon>Bacillati</taxon>
        <taxon>Bacillota</taxon>
        <taxon>Bacilli</taxon>
        <taxon>Bacillales</taxon>
        <taxon>Paenibacillaceae</taxon>
        <taxon>Paenibacillus</taxon>
    </lineage>
</organism>
<dbReference type="RefSeq" id="WP_354495495.1">
    <property type="nucleotide sequence ID" value="NZ_JBEPLV010000001.1"/>
</dbReference>
<dbReference type="Pfam" id="PF01047">
    <property type="entry name" value="MarR"/>
    <property type="match status" value="1"/>
</dbReference>
<dbReference type="PANTHER" id="PTHR33164">
    <property type="entry name" value="TRANSCRIPTIONAL REGULATOR, MARR FAMILY"/>
    <property type="match status" value="1"/>
</dbReference>
<dbReference type="InterPro" id="IPR036390">
    <property type="entry name" value="WH_DNA-bd_sf"/>
</dbReference>
<protein>
    <submittedName>
        <fullName evidence="3">DNA-binding MarR family transcriptional regulator</fullName>
    </submittedName>
</protein>
<dbReference type="GO" id="GO:0003677">
    <property type="term" value="F:DNA binding"/>
    <property type="evidence" value="ECO:0007669"/>
    <property type="project" value="UniProtKB-KW"/>
</dbReference>
<dbReference type="PRINTS" id="PR00598">
    <property type="entry name" value="HTHMARR"/>
</dbReference>
<dbReference type="Proteomes" id="UP001549098">
    <property type="component" value="Unassembled WGS sequence"/>
</dbReference>
<dbReference type="CDD" id="cd00090">
    <property type="entry name" value="HTH_ARSR"/>
    <property type="match status" value="1"/>
</dbReference>
<dbReference type="InterPro" id="IPR000835">
    <property type="entry name" value="HTH_MarR-typ"/>
</dbReference>
<gene>
    <name evidence="3" type="ORF">ABID47_001452</name>
</gene>
<evidence type="ECO:0000259" key="2">
    <source>
        <dbReference type="PROSITE" id="PS50995"/>
    </source>
</evidence>
<reference evidence="3 4" key="1">
    <citation type="submission" date="2024-06" db="EMBL/GenBank/DDBJ databases">
        <title>Genomic Encyclopedia of Type Strains, Phase IV (KMG-IV): sequencing the most valuable type-strain genomes for metagenomic binning, comparative biology and taxonomic classification.</title>
        <authorList>
            <person name="Goeker M."/>
        </authorList>
    </citation>
    <scope>NUCLEOTIDE SEQUENCE [LARGE SCALE GENOMIC DNA]</scope>
    <source>
        <strain evidence="3 4">DSM 17253</strain>
    </source>
</reference>
<dbReference type="InterPro" id="IPR036388">
    <property type="entry name" value="WH-like_DNA-bd_sf"/>
</dbReference>
<dbReference type="Gene3D" id="1.10.10.10">
    <property type="entry name" value="Winged helix-like DNA-binding domain superfamily/Winged helix DNA-binding domain"/>
    <property type="match status" value="1"/>
</dbReference>
<dbReference type="PROSITE" id="PS50995">
    <property type="entry name" value="HTH_MARR_2"/>
    <property type="match status" value="1"/>
</dbReference>
<dbReference type="SMART" id="SM00347">
    <property type="entry name" value="HTH_MARR"/>
    <property type="match status" value="1"/>
</dbReference>
<keyword evidence="1 3" id="KW-0238">DNA-binding</keyword>
<accession>A0ABV2EZC8</accession>
<dbReference type="InterPro" id="IPR039422">
    <property type="entry name" value="MarR/SlyA-like"/>
</dbReference>
<evidence type="ECO:0000313" key="3">
    <source>
        <dbReference type="EMBL" id="MET3544858.1"/>
    </source>
</evidence>